<gene>
    <name evidence="10" type="ordered locus">Dret_1752</name>
</gene>
<dbReference type="InterPro" id="IPR044742">
    <property type="entry name" value="DEAD/DEAH_RhlB"/>
</dbReference>
<dbReference type="PROSITE" id="PS00039">
    <property type="entry name" value="DEAD_ATP_HELICASE"/>
    <property type="match status" value="1"/>
</dbReference>
<dbReference type="EMBL" id="CP001734">
    <property type="protein sequence ID" value="ACV69036.1"/>
    <property type="molecule type" value="Genomic_DNA"/>
</dbReference>
<reference evidence="11" key="1">
    <citation type="submission" date="2009-09" db="EMBL/GenBank/DDBJ databases">
        <title>The complete chromosome of Desulfohalobium retbaense DSM 5692.</title>
        <authorList>
            <consortium name="US DOE Joint Genome Institute (JGI-PGF)"/>
            <person name="Lucas S."/>
            <person name="Copeland A."/>
            <person name="Lapidus A."/>
            <person name="Glavina del Rio T."/>
            <person name="Dalin E."/>
            <person name="Tice H."/>
            <person name="Bruce D."/>
            <person name="Goodwin L."/>
            <person name="Pitluck S."/>
            <person name="Kyrpides N."/>
            <person name="Mavromatis K."/>
            <person name="Ivanova N."/>
            <person name="Mikhailova N."/>
            <person name="Munk A.C."/>
            <person name="Brettin T."/>
            <person name="Detter J.C."/>
            <person name="Han C."/>
            <person name="Tapia R."/>
            <person name="Larimer F."/>
            <person name="Land M."/>
            <person name="Hauser L."/>
            <person name="Markowitz V."/>
            <person name="Cheng J.-F."/>
            <person name="Hugenholtz P."/>
            <person name="Woyke T."/>
            <person name="Wu D."/>
            <person name="Spring S."/>
            <person name="Klenk H.-P."/>
            <person name="Eisen J.A."/>
        </authorList>
    </citation>
    <scope>NUCLEOTIDE SEQUENCE [LARGE SCALE GENOMIC DNA]</scope>
    <source>
        <strain evidence="11">DSM 5692</strain>
    </source>
</reference>
<dbReference type="InterPro" id="IPR000629">
    <property type="entry name" value="RNA-helicase_DEAD-box_CS"/>
</dbReference>
<keyword evidence="3 6" id="KW-0347">Helicase</keyword>
<evidence type="ECO:0000256" key="3">
    <source>
        <dbReference type="ARBA" id="ARBA00022806"/>
    </source>
</evidence>
<keyword evidence="11" id="KW-1185">Reference proteome</keyword>
<dbReference type="KEGG" id="drt:Dret_1752"/>
<dbReference type="InterPro" id="IPR001650">
    <property type="entry name" value="Helicase_C-like"/>
</dbReference>
<dbReference type="PROSITE" id="PS51194">
    <property type="entry name" value="HELICASE_CTER"/>
    <property type="match status" value="1"/>
</dbReference>
<comment type="similarity">
    <text evidence="5 6">Belongs to the DEAD box helicase family.</text>
</comment>
<evidence type="ECO:0000259" key="9">
    <source>
        <dbReference type="PROSITE" id="PS51194"/>
    </source>
</evidence>
<evidence type="ECO:0000256" key="4">
    <source>
        <dbReference type="ARBA" id="ARBA00022840"/>
    </source>
</evidence>
<dbReference type="Pfam" id="PF00270">
    <property type="entry name" value="DEAD"/>
    <property type="match status" value="1"/>
</dbReference>
<proteinExistence type="inferred from homology"/>
<dbReference type="CDD" id="cd18787">
    <property type="entry name" value="SF2_C_DEAD"/>
    <property type="match status" value="1"/>
</dbReference>
<dbReference type="SMART" id="SM00487">
    <property type="entry name" value="DEXDc"/>
    <property type="match status" value="1"/>
</dbReference>
<dbReference type="CDD" id="cd00268">
    <property type="entry name" value="DEADc"/>
    <property type="match status" value="1"/>
</dbReference>
<dbReference type="SMART" id="SM00490">
    <property type="entry name" value="HELICc"/>
    <property type="match status" value="1"/>
</dbReference>
<evidence type="ECO:0000313" key="11">
    <source>
        <dbReference type="Proteomes" id="UP000001052"/>
    </source>
</evidence>
<sequence length="497" mass="54953">MTDQYASNASQSKHEYSATSLEDLSPRIQEACRSAGWSSLAPVQARSIPVLLRGDDLMVQSRTGSGKTGAFLLPMLERLNPDQAACQALILVPTRELARQVHAEAQTLFKGSGLRTAAVFGGVGYKEQFDALREGAHVVVGTPGRILDHLLKGSFATKKLRILVMDEADRMLSMGFYQDMVQIRGYLPQSVESSYLFSATFPSHVLRLSSQFLIDPGFLSLSSDTLNVAEIEHSYYVVPAVQRERSLLRILEYLNPVSALIFCNTKSDVQFVTTVLQRFGLDADQLTSDLRQNKRDQVLGRIKAGNLRLLVATDVAARGIDIPDLSHVIQYQPSEDPELYVHRAGRTGRAGASGEAVTLVAGMEKIKLNQVAKKFRIPLQEQELPSEETVNDMVGQRLTAILEAELRSRDLVQQERAKRFVKLARELGQNDDAAMLLGMLLDEAAQKASQGPAAPSEEEPPSEPKQDKPKANKKRRRPRRKKTRQSSDNDSNSSQGN</sequence>
<dbReference type="RefSeq" id="WP_015752179.1">
    <property type="nucleotide sequence ID" value="NC_013223.1"/>
</dbReference>
<dbReference type="Gene3D" id="3.40.50.300">
    <property type="entry name" value="P-loop containing nucleotide triphosphate hydrolases"/>
    <property type="match status" value="2"/>
</dbReference>
<dbReference type="Proteomes" id="UP000001052">
    <property type="component" value="Chromosome"/>
</dbReference>
<dbReference type="InterPro" id="IPR050079">
    <property type="entry name" value="DEAD_box_RNA_helicase"/>
</dbReference>
<accession>C8X3N9</accession>
<dbReference type="OrthoDB" id="9805696at2"/>
<evidence type="ECO:0000256" key="5">
    <source>
        <dbReference type="ARBA" id="ARBA00038437"/>
    </source>
</evidence>
<dbReference type="PROSITE" id="PS51192">
    <property type="entry name" value="HELICASE_ATP_BIND_1"/>
    <property type="match status" value="1"/>
</dbReference>
<feature type="compositionally biased region" description="Low complexity" evidence="7">
    <location>
        <begin position="486"/>
        <end position="497"/>
    </location>
</feature>
<dbReference type="PANTHER" id="PTHR47959:SF1">
    <property type="entry name" value="ATP-DEPENDENT RNA HELICASE DBPA"/>
    <property type="match status" value="1"/>
</dbReference>
<organism evidence="10 11">
    <name type="scientific">Desulfohalobium retbaense (strain ATCC 49708 / DSM 5692 / JCM 16813 / HR100)</name>
    <dbReference type="NCBI Taxonomy" id="485915"/>
    <lineage>
        <taxon>Bacteria</taxon>
        <taxon>Pseudomonadati</taxon>
        <taxon>Thermodesulfobacteriota</taxon>
        <taxon>Desulfovibrionia</taxon>
        <taxon>Desulfovibrionales</taxon>
        <taxon>Desulfohalobiaceae</taxon>
        <taxon>Desulfohalobium</taxon>
    </lineage>
</organism>
<dbReference type="InterPro" id="IPR014001">
    <property type="entry name" value="Helicase_ATP-bd"/>
</dbReference>
<dbReference type="STRING" id="485915.Dret_1752"/>
<dbReference type="InterPro" id="IPR011545">
    <property type="entry name" value="DEAD/DEAH_box_helicase_dom"/>
</dbReference>
<dbReference type="GO" id="GO:0003676">
    <property type="term" value="F:nucleic acid binding"/>
    <property type="evidence" value="ECO:0007669"/>
    <property type="project" value="InterPro"/>
</dbReference>
<keyword evidence="2 6" id="KW-0378">Hydrolase</keyword>
<dbReference type="GO" id="GO:0003724">
    <property type="term" value="F:RNA helicase activity"/>
    <property type="evidence" value="ECO:0007669"/>
    <property type="project" value="UniProtKB-ARBA"/>
</dbReference>
<evidence type="ECO:0000313" key="10">
    <source>
        <dbReference type="EMBL" id="ACV69036.1"/>
    </source>
</evidence>
<feature type="compositionally biased region" description="Basic residues" evidence="7">
    <location>
        <begin position="471"/>
        <end position="484"/>
    </location>
</feature>
<evidence type="ECO:0000256" key="7">
    <source>
        <dbReference type="SAM" id="MobiDB-lite"/>
    </source>
</evidence>
<keyword evidence="1 6" id="KW-0547">Nucleotide-binding</keyword>
<dbReference type="SUPFAM" id="SSF52540">
    <property type="entry name" value="P-loop containing nucleoside triphosphate hydrolases"/>
    <property type="match status" value="1"/>
</dbReference>
<keyword evidence="4 6" id="KW-0067">ATP-binding</keyword>
<feature type="domain" description="Helicase C-terminal" evidence="9">
    <location>
        <begin position="246"/>
        <end position="392"/>
    </location>
</feature>
<feature type="region of interest" description="Disordered" evidence="7">
    <location>
        <begin position="444"/>
        <end position="497"/>
    </location>
</feature>
<protein>
    <submittedName>
        <fullName evidence="10">DEAD/DEAH box helicase domain protein</fullName>
    </submittedName>
</protein>
<feature type="domain" description="Helicase ATP-binding" evidence="8">
    <location>
        <begin position="48"/>
        <end position="219"/>
    </location>
</feature>
<dbReference type="eggNOG" id="COG0513">
    <property type="taxonomic scope" value="Bacteria"/>
</dbReference>
<name>C8X3N9_DESRD</name>
<dbReference type="InterPro" id="IPR027417">
    <property type="entry name" value="P-loop_NTPase"/>
</dbReference>
<dbReference type="AlphaFoldDB" id="C8X3N9"/>
<dbReference type="GO" id="GO:0016787">
    <property type="term" value="F:hydrolase activity"/>
    <property type="evidence" value="ECO:0007669"/>
    <property type="project" value="UniProtKB-KW"/>
</dbReference>
<evidence type="ECO:0000256" key="1">
    <source>
        <dbReference type="ARBA" id="ARBA00022741"/>
    </source>
</evidence>
<dbReference type="GO" id="GO:0005524">
    <property type="term" value="F:ATP binding"/>
    <property type="evidence" value="ECO:0007669"/>
    <property type="project" value="UniProtKB-KW"/>
</dbReference>
<dbReference type="HOGENOM" id="CLU_003041_21_1_7"/>
<dbReference type="GO" id="GO:0005829">
    <property type="term" value="C:cytosol"/>
    <property type="evidence" value="ECO:0007669"/>
    <property type="project" value="TreeGrafter"/>
</dbReference>
<dbReference type="PANTHER" id="PTHR47959">
    <property type="entry name" value="ATP-DEPENDENT RNA HELICASE RHLE-RELATED"/>
    <property type="match status" value="1"/>
</dbReference>
<evidence type="ECO:0000259" key="8">
    <source>
        <dbReference type="PROSITE" id="PS51192"/>
    </source>
</evidence>
<dbReference type="Pfam" id="PF00271">
    <property type="entry name" value="Helicase_C"/>
    <property type="match status" value="1"/>
</dbReference>
<reference evidence="10 11" key="2">
    <citation type="journal article" date="2010" name="Stand. Genomic Sci.">
        <title>Complete genome sequence of Desulfohalobium retbaense type strain (HR(100)).</title>
        <authorList>
            <person name="Spring S."/>
            <person name="Nolan M."/>
            <person name="Lapidus A."/>
            <person name="Glavina Del Rio T."/>
            <person name="Copeland A."/>
            <person name="Tice H."/>
            <person name="Cheng J.F."/>
            <person name="Lucas S."/>
            <person name="Land M."/>
            <person name="Chen F."/>
            <person name="Bruce D."/>
            <person name="Goodwin L."/>
            <person name="Pitluck S."/>
            <person name="Ivanova N."/>
            <person name="Mavromatis K."/>
            <person name="Mikhailova N."/>
            <person name="Pati A."/>
            <person name="Chen A."/>
            <person name="Palaniappan K."/>
            <person name="Hauser L."/>
            <person name="Chang Y.J."/>
            <person name="Jeffries C.D."/>
            <person name="Munk C."/>
            <person name="Kiss H."/>
            <person name="Chain P."/>
            <person name="Han C."/>
            <person name="Brettin T."/>
            <person name="Detter J.C."/>
            <person name="Schuler E."/>
            <person name="Goker M."/>
            <person name="Rohde M."/>
            <person name="Bristow J."/>
            <person name="Eisen J.A."/>
            <person name="Markowitz V."/>
            <person name="Hugenholtz P."/>
            <person name="Kyrpides N.C."/>
            <person name="Klenk H.P."/>
        </authorList>
    </citation>
    <scope>NUCLEOTIDE SEQUENCE [LARGE SCALE GENOMIC DNA]</scope>
    <source>
        <strain evidence="10 11">DSM 5692</strain>
    </source>
</reference>
<evidence type="ECO:0000256" key="6">
    <source>
        <dbReference type="RuleBase" id="RU000492"/>
    </source>
</evidence>
<evidence type="ECO:0000256" key="2">
    <source>
        <dbReference type="ARBA" id="ARBA00022801"/>
    </source>
</evidence>